<evidence type="ECO:0000313" key="7">
    <source>
        <dbReference type="Proteomes" id="UP000033070"/>
    </source>
</evidence>
<dbReference type="GO" id="GO:0005960">
    <property type="term" value="C:glycine cleavage complex"/>
    <property type="evidence" value="ECO:0007669"/>
    <property type="project" value="InterPro"/>
</dbReference>
<evidence type="ECO:0000259" key="5">
    <source>
        <dbReference type="PROSITE" id="PS50968"/>
    </source>
</evidence>
<evidence type="ECO:0000256" key="4">
    <source>
        <dbReference type="PIRSR" id="PIRSR617453-50"/>
    </source>
</evidence>
<proteinExistence type="inferred from homology"/>
<dbReference type="STRING" id="1188319.OYT1_02160"/>
<dbReference type="AlphaFoldDB" id="A0A2Z6G7W4"/>
<dbReference type="InterPro" id="IPR017453">
    <property type="entry name" value="GCV_H_sub"/>
</dbReference>
<sequence length="129" mass="13918">MSNPSNLKYTESHEWVRVEADGTVTVGITDHAQELLGDMVFVETPAVGRKLKAKEECAVVESVKAAADVYAPVSGEVTEVNADLDSAPEGINEDAYAAWMFKMKPDNMADVSALMDADAYQVHADSDSH</sequence>
<comment type="similarity">
    <text evidence="1 3">Belongs to the GcvH family.</text>
</comment>
<evidence type="ECO:0000256" key="2">
    <source>
        <dbReference type="ARBA" id="ARBA00022823"/>
    </source>
</evidence>
<dbReference type="PANTHER" id="PTHR11715">
    <property type="entry name" value="GLYCINE CLEAVAGE SYSTEM H PROTEIN"/>
    <property type="match status" value="1"/>
</dbReference>
<dbReference type="GO" id="GO:0019464">
    <property type="term" value="P:glycine decarboxylation via glycine cleavage system"/>
    <property type="evidence" value="ECO:0007669"/>
    <property type="project" value="UniProtKB-UniRule"/>
</dbReference>
<dbReference type="EMBL" id="AP018738">
    <property type="protein sequence ID" value="BBE49586.1"/>
    <property type="molecule type" value="Genomic_DNA"/>
</dbReference>
<dbReference type="InterPro" id="IPR002930">
    <property type="entry name" value="GCV_H"/>
</dbReference>
<dbReference type="PROSITE" id="PS50968">
    <property type="entry name" value="BIOTINYL_LIPOYL"/>
    <property type="match status" value="1"/>
</dbReference>
<accession>A0A2Z6G7W4</accession>
<comment type="function">
    <text evidence="3">The glycine cleavage system catalyzes the degradation of glycine. The H protein shuttles the methylamine group of glycine from the P protein to the T protein.</text>
</comment>
<keyword evidence="2 3" id="KW-0450">Lipoyl</keyword>
<dbReference type="InterPro" id="IPR011053">
    <property type="entry name" value="Single_hybrid_motif"/>
</dbReference>
<feature type="modified residue" description="N6-lipoyllysine" evidence="3 4">
    <location>
        <position position="64"/>
    </location>
</feature>
<dbReference type="InterPro" id="IPR000089">
    <property type="entry name" value="Biotin_lipoyl"/>
</dbReference>
<dbReference type="HAMAP" id="MF_00272">
    <property type="entry name" value="GcvH"/>
    <property type="match status" value="1"/>
</dbReference>
<dbReference type="NCBIfam" id="TIGR00527">
    <property type="entry name" value="gcvH"/>
    <property type="match status" value="1"/>
</dbReference>
<reference evidence="6 7" key="1">
    <citation type="submission" date="2018-06" db="EMBL/GenBank/DDBJ databases">
        <title>OYT1 Genome Sequencing.</title>
        <authorList>
            <person name="Kato S."/>
            <person name="Itoh T."/>
            <person name="Ohkuma M."/>
        </authorList>
    </citation>
    <scope>NUCLEOTIDE SEQUENCE [LARGE SCALE GENOMIC DNA]</scope>
    <source>
        <strain evidence="6 7">OYT1</strain>
    </source>
</reference>
<dbReference type="GO" id="GO:0005829">
    <property type="term" value="C:cytosol"/>
    <property type="evidence" value="ECO:0007669"/>
    <property type="project" value="TreeGrafter"/>
</dbReference>
<dbReference type="KEGG" id="fam:OYT1_ch0009"/>
<dbReference type="OrthoDB" id="9796712at2"/>
<comment type="subunit">
    <text evidence="3">The glycine cleavage system is composed of four proteins: P, T, L and H.</text>
</comment>
<dbReference type="Pfam" id="PF01597">
    <property type="entry name" value="GCV_H"/>
    <property type="match status" value="1"/>
</dbReference>
<dbReference type="CDD" id="cd06848">
    <property type="entry name" value="GCS_H"/>
    <property type="match status" value="1"/>
</dbReference>
<dbReference type="PANTHER" id="PTHR11715:SF3">
    <property type="entry name" value="GLYCINE CLEAVAGE SYSTEM H PROTEIN-RELATED"/>
    <property type="match status" value="1"/>
</dbReference>
<dbReference type="SUPFAM" id="SSF51230">
    <property type="entry name" value="Single hybrid motif"/>
    <property type="match status" value="1"/>
</dbReference>
<feature type="domain" description="Lipoyl-binding" evidence="5">
    <location>
        <begin position="23"/>
        <end position="104"/>
    </location>
</feature>
<comment type="cofactor">
    <cofactor evidence="3">
        <name>(R)-lipoate</name>
        <dbReference type="ChEBI" id="CHEBI:83088"/>
    </cofactor>
    <text evidence="3">Binds 1 lipoyl cofactor covalently.</text>
</comment>
<evidence type="ECO:0000256" key="1">
    <source>
        <dbReference type="ARBA" id="ARBA00009249"/>
    </source>
</evidence>
<dbReference type="Proteomes" id="UP000033070">
    <property type="component" value="Chromosome"/>
</dbReference>
<organism evidence="6 7">
    <name type="scientific">Ferriphaselus amnicola</name>
    <dbReference type="NCBI Taxonomy" id="1188319"/>
    <lineage>
        <taxon>Bacteria</taxon>
        <taxon>Pseudomonadati</taxon>
        <taxon>Pseudomonadota</taxon>
        <taxon>Betaproteobacteria</taxon>
        <taxon>Nitrosomonadales</taxon>
        <taxon>Gallionellaceae</taxon>
        <taxon>Ferriphaselus</taxon>
    </lineage>
</organism>
<gene>
    <name evidence="3" type="primary">gcvH</name>
    <name evidence="6" type="ORF">OYT1_ch0009</name>
</gene>
<keyword evidence="7" id="KW-1185">Reference proteome</keyword>
<protein>
    <recommendedName>
        <fullName evidence="3">Glycine cleavage system H protein</fullName>
    </recommendedName>
</protein>
<evidence type="ECO:0000313" key="6">
    <source>
        <dbReference type="EMBL" id="BBE49586.1"/>
    </source>
</evidence>
<dbReference type="NCBIfam" id="NF002270">
    <property type="entry name" value="PRK01202.1"/>
    <property type="match status" value="1"/>
</dbReference>
<dbReference type="RefSeq" id="WP_062627268.1">
    <property type="nucleotide sequence ID" value="NZ_AP018738.1"/>
</dbReference>
<name>A0A2Z6G7W4_9PROT</name>
<dbReference type="InterPro" id="IPR033753">
    <property type="entry name" value="GCV_H/Fam206"/>
</dbReference>
<dbReference type="GO" id="GO:0009249">
    <property type="term" value="P:protein lipoylation"/>
    <property type="evidence" value="ECO:0007669"/>
    <property type="project" value="TreeGrafter"/>
</dbReference>
<dbReference type="Gene3D" id="2.40.50.100">
    <property type="match status" value="1"/>
</dbReference>
<evidence type="ECO:0000256" key="3">
    <source>
        <dbReference type="HAMAP-Rule" id="MF_00272"/>
    </source>
</evidence>
<dbReference type="PROSITE" id="PS00189">
    <property type="entry name" value="LIPOYL"/>
    <property type="match status" value="1"/>
</dbReference>
<dbReference type="InterPro" id="IPR003016">
    <property type="entry name" value="2-oxoA_DH_lipoyl-BS"/>
</dbReference>